<proteinExistence type="predicted"/>
<sequence length="149" mass="15511">MSSSRQDSSEVSEVHVGGPFLTSRSPGPTVSFGLNASYRSEGASLSFRDLTVCLSTCALPTLEPFTILGADGGGLLQDLLSRPTGKGSALSQTRLLPTAGPPRMPGACATVPEQGNSMRMDPELPQDRAGRGWAGHVLAPHLLPQLELG</sequence>
<accession>A0ABQ9TQ51</accession>
<name>A0ABQ9TQ51_SAGOE</name>
<evidence type="ECO:0000313" key="3">
    <source>
        <dbReference type="Proteomes" id="UP001266305"/>
    </source>
</evidence>
<organism evidence="2 3">
    <name type="scientific">Saguinus oedipus</name>
    <name type="common">Cotton-top tamarin</name>
    <name type="synonym">Oedipomidas oedipus</name>
    <dbReference type="NCBI Taxonomy" id="9490"/>
    <lineage>
        <taxon>Eukaryota</taxon>
        <taxon>Metazoa</taxon>
        <taxon>Chordata</taxon>
        <taxon>Craniata</taxon>
        <taxon>Vertebrata</taxon>
        <taxon>Euteleostomi</taxon>
        <taxon>Mammalia</taxon>
        <taxon>Eutheria</taxon>
        <taxon>Euarchontoglires</taxon>
        <taxon>Primates</taxon>
        <taxon>Haplorrhini</taxon>
        <taxon>Platyrrhini</taxon>
        <taxon>Cebidae</taxon>
        <taxon>Callitrichinae</taxon>
        <taxon>Saguinus</taxon>
    </lineage>
</organism>
<evidence type="ECO:0000256" key="1">
    <source>
        <dbReference type="SAM" id="MobiDB-lite"/>
    </source>
</evidence>
<comment type="caution">
    <text evidence="2">The sequence shown here is derived from an EMBL/GenBank/DDBJ whole genome shotgun (WGS) entry which is preliminary data.</text>
</comment>
<keyword evidence="3" id="KW-1185">Reference proteome</keyword>
<feature type="region of interest" description="Disordered" evidence="1">
    <location>
        <begin position="1"/>
        <end position="26"/>
    </location>
</feature>
<dbReference type="EMBL" id="JASSZA010000019">
    <property type="protein sequence ID" value="KAK2086891.1"/>
    <property type="molecule type" value="Genomic_DNA"/>
</dbReference>
<protein>
    <submittedName>
        <fullName evidence="2">Uncharacterized protein</fullName>
    </submittedName>
</protein>
<feature type="compositionally biased region" description="Low complexity" evidence="1">
    <location>
        <begin position="1"/>
        <end position="11"/>
    </location>
</feature>
<gene>
    <name evidence="2" type="ORF">P7K49_032798</name>
</gene>
<reference evidence="2 3" key="1">
    <citation type="submission" date="2023-05" db="EMBL/GenBank/DDBJ databases">
        <title>B98-5 Cell Line De Novo Hybrid Assembly: An Optical Mapping Approach.</title>
        <authorList>
            <person name="Kananen K."/>
            <person name="Auerbach J.A."/>
            <person name="Kautto E."/>
            <person name="Blachly J.S."/>
        </authorList>
    </citation>
    <scope>NUCLEOTIDE SEQUENCE [LARGE SCALE GENOMIC DNA]</scope>
    <source>
        <strain evidence="2">B95-8</strain>
        <tissue evidence="2">Cell line</tissue>
    </source>
</reference>
<dbReference type="Proteomes" id="UP001266305">
    <property type="component" value="Unassembled WGS sequence"/>
</dbReference>
<evidence type="ECO:0000313" key="2">
    <source>
        <dbReference type="EMBL" id="KAK2086891.1"/>
    </source>
</evidence>